<dbReference type="Pfam" id="PF00207">
    <property type="entry name" value="A2M"/>
    <property type="match status" value="1"/>
</dbReference>
<dbReference type="InterPro" id="IPR013783">
    <property type="entry name" value="Ig-like_fold"/>
</dbReference>
<dbReference type="Proteomes" id="UP001107558">
    <property type="component" value="Chromosome 1"/>
</dbReference>
<dbReference type="PANTHER" id="PTHR11412:SF136">
    <property type="entry name" value="CD109 ANTIGEN"/>
    <property type="match status" value="1"/>
</dbReference>
<dbReference type="EMBL" id="JADBJN010000001">
    <property type="protein sequence ID" value="KAG5684467.1"/>
    <property type="molecule type" value="Genomic_DNA"/>
</dbReference>
<name>A0A9J6CSD3_POLVA</name>
<evidence type="ECO:0000256" key="1">
    <source>
        <dbReference type="ARBA" id="ARBA00022729"/>
    </source>
</evidence>
<gene>
    <name evidence="4" type="ORF">PVAND_013701</name>
</gene>
<dbReference type="InterPro" id="IPR050473">
    <property type="entry name" value="A2M/Complement_sys"/>
</dbReference>
<keyword evidence="5" id="KW-1185">Reference proteome</keyword>
<proteinExistence type="predicted"/>
<protein>
    <recommendedName>
        <fullName evidence="3">Alpha-2-macroglobulin domain-containing protein</fullName>
    </recommendedName>
</protein>
<comment type="caution">
    <text evidence="4">The sequence shown here is derived from an EMBL/GenBank/DDBJ whole genome shotgun (WGS) entry which is preliminary data.</text>
</comment>
<evidence type="ECO:0000259" key="3">
    <source>
        <dbReference type="Pfam" id="PF00207"/>
    </source>
</evidence>
<dbReference type="OrthoDB" id="8065966at2759"/>
<feature type="domain" description="Alpha-2-macroglobulin" evidence="3">
    <location>
        <begin position="19"/>
        <end position="53"/>
    </location>
</feature>
<organism evidence="4 5">
    <name type="scientific">Polypedilum vanderplanki</name>
    <name type="common">Sleeping chironomid midge</name>
    <dbReference type="NCBI Taxonomy" id="319348"/>
    <lineage>
        <taxon>Eukaryota</taxon>
        <taxon>Metazoa</taxon>
        <taxon>Ecdysozoa</taxon>
        <taxon>Arthropoda</taxon>
        <taxon>Hexapoda</taxon>
        <taxon>Insecta</taxon>
        <taxon>Pterygota</taxon>
        <taxon>Neoptera</taxon>
        <taxon>Endopterygota</taxon>
        <taxon>Diptera</taxon>
        <taxon>Nematocera</taxon>
        <taxon>Chironomoidea</taxon>
        <taxon>Chironomidae</taxon>
        <taxon>Chironominae</taxon>
        <taxon>Polypedilum</taxon>
        <taxon>Polypedilum</taxon>
    </lineage>
</organism>
<keyword evidence="1" id="KW-0732">Signal</keyword>
<reference evidence="4" key="1">
    <citation type="submission" date="2021-03" db="EMBL/GenBank/DDBJ databases">
        <title>Chromosome level genome of the anhydrobiotic midge Polypedilum vanderplanki.</title>
        <authorList>
            <person name="Yoshida Y."/>
            <person name="Kikawada T."/>
            <person name="Gusev O."/>
        </authorList>
    </citation>
    <scope>NUCLEOTIDE SEQUENCE</scope>
    <source>
        <strain evidence="4">NIAS01</strain>
        <tissue evidence="4">Whole body or cell culture</tissue>
    </source>
</reference>
<evidence type="ECO:0000313" key="5">
    <source>
        <dbReference type="Proteomes" id="UP001107558"/>
    </source>
</evidence>
<dbReference type="InterPro" id="IPR001599">
    <property type="entry name" value="Macroglobln_a2"/>
</dbReference>
<dbReference type="PANTHER" id="PTHR11412">
    <property type="entry name" value="MACROGLOBULIN / COMPLEMENT"/>
    <property type="match status" value="1"/>
</dbReference>
<dbReference type="GO" id="GO:0004866">
    <property type="term" value="F:endopeptidase inhibitor activity"/>
    <property type="evidence" value="ECO:0007669"/>
    <property type="project" value="InterPro"/>
</dbReference>
<dbReference type="Gene3D" id="2.60.40.10">
    <property type="entry name" value="Immunoglobulins"/>
    <property type="match status" value="1"/>
</dbReference>
<evidence type="ECO:0000256" key="2">
    <source>
        <dbReference type="ARBA" id="ARBA00022966"/>
    </source>
</evidence>
<sequence>MEWDCPRIFQLQPFIFHSFLSLELPYSVKRNEIITLDIQQFNYLTSSQTVNLTVVNNPSFEVVNAKSNGWTVAKLSIKPKVIGPIVLKISAKSSSAGDAIEKVLNVIPEGVQRSITTSTLIAVD</sequence>
<dbReference type="AlphaFoldDB" id="A0A9J6CSD3"/>
<keyword evidence="2" id="KW-0882">Thioester bond</keyword>
<evidence type="ECO:0000313" key="4">
    <source>
        <dbReference type="EMBL" id="KAG5684467.1"/>
    </source>
</evidence>
<accession>A0A9J6CSD3</accession>